<dbReference type="RefSeq" id="WP_012873816.1">
    <property type="nucleotide sequence ID" value="NC_013524.1"/>
</dbReference>
<dbReference type="EMBL" id="CP001824">
    <property type="protein sequence ID" value="ACZ40781.1"/>
    <property type="molecule type" value="Genomic_DNA"/>
</dbReference>
<proteinExistence type="predicted"/>
<dbReference type="InParanoid" id="D1CAD8"/>
<reference evidence="3 4" key="2">
    <citation type="journal article" date="2010" name="Stand. Genomic Sci.">
        <title>Complete genome sequence of Desulfohalobium retbaense type strain (HR(100)).</title>
        <authorList>
            <person name="Spring S."/>
            <person name="Nolan M."/>
            <person name="Lapidus A."/>
            <person name="Glavina Del Rio T."/>
            <person name="Copeland A."/>
            <person name="Tice H."/>
            <person name="Cheng J.F."/>
            <person name="Lucas S."/>
            <person name="Land M."/>
            <person name="Chen F."/>
            <person name="Bruce D."/>
            <person name="Goodwin L."/>
            <person name="Pitluck S."/>
            <person name="Ivanova N."/>
            <person name="Mavromatis K."/>
            <person name="Mikhailova N."/>
            <person name="Pati A."/>
            <person name="Chen A."/>
            <person name="Palaniappan K."/>
            <person name="Hauser L."/>
            <person name="Chang Y.J."/>
            <person name="Jeffries C.D."/>
            <person name="Munk C."/>
            <person name="Kiss H."/>
            <person name="Chain P."/>
            <person name="Han C."/>
            <person name="Brettin T."/>
            <person name="Detter J.C."/>
            <person name="Schuler E."/>
            <person name="Goker M."/>
            <person name="Rohde M."/>
            <person name="Bristow J."/>
            <person name="Eisen J.A."/>
            <person name="Markowitz V."/>
            <person name="Hugenholtz P."/>
            <person name="Kyrpides N.C."/>
            <person name="Klenk H.P."/>
        </authorList>
    </citation>
    <scope>NUCLEOTIDE SEQUENCE [LARGE SCALE GENOMIC DNA]</scope>
    <source>
        <strain evidence="4">ATCC 49802 / DSM 20745 / S 6022</strain>
    </source>
</reference>
<accession>D1CAD8</accession>
<protein>
    <recommendedName>
        <fullName evidence="2">SHOCT domain-containing protein</fullName>
    </recommendedName>
</protein>
<dbReference type="STRING" id="479434.Sthe_3381"/>
<evidence type="ECO:0000256" key="1">
    <source>
        <dbReference type="SAM" id="Phobius"/>
    </source>
</evidence>
<reference evidence="4" key="1">
    <citation type="submission" date="2009-11" db="EMBL/GenBank/DDBJ databases">
        <title>The complete chromosome 2 of Sphaerobacter thermophilus DSM 20745.</title>
        <authorList>
            <person name="Lucas S."/>
            <person name="Copeland A."/>
            <person name="Lapidus A."/>
            <person name="Glavina del Rio T."/>
            <person name="Dalin E."/>
            <person name="Tice H."/>
            <person name="Bruce D."/>
            <person name="Goodwin L."/>
            <person name="Pitluck S."/>
            <person name="Kyrpides N."/>
            <person name="Mavromatis K."/>
            <person name="Ivanova N."/>
            <person name="Mikhailova N."/>
            <person name="LaButti K.M."/>
            <person name="Clum A."/>
            <person name="Sun H.I."/>
            <person name="Brettin T."/>
            <person name="Detter J.C."/>
            <person name="Han C."/>
            <person name="Larimer F."/>
            <person name="Land M."/>
            <person name="Hauser L."/>
            <person name="Markowitz V."/>
            <person name="Cheng J.F."/>
            <person name="Hugenholtz P."/>
            <person name="Woyke T."/>
            <person name="Wu D."/>
            <person name="Steenblock K."/>
            <person name="Schneider S."/>
            <person name="Pukall R."/>
            <person name="Goeker M."/>
            <person name="Klenk H.P."/>
            <person name="Eisen J.A."/>
        </authorList>
    </citation>
    <scope>NUCLEOTIDE SEQUENCE [LARGE SCALE GENOMIC DNA]</scope>
    <source>
        <strain evidence="4">ATCC 49802 / DSM 20745 / S 6022</strain>
    </source>
</reference>
<dbReference type="Pfam" id="PF09851">
    <property type="entry name" value="SHOCT"/>
    <property type="match status" value="1"/>
</dbReference>
<sequence length="82" mass="9533">MMHWNGFGVWPWWGLIMMALWVLAIVGIVLLIVWLLRLGTTRGPDRTPGGDARDPALQILRERFARGEISREEFEEMRQALE</sequence>
<feature type="domain" description="SHOCT" evidence="2">
    <location>
        <begin position="56"/>
        <end position="81"/>
    </location>
</feature>
<gene>
    <name evidence="3" type="ordered locus">Sthe_3381</name>
</gene>
<dbReference type="KEGG" id="sti:Sthe_3381"/>
<evidence type="ECO:0000259" key="2">
    <source>
        <dbReference type="Pfam" id="PF09851"/>
    </source>
</evidence>
<dbReference type="Proteomes" id="UP000002027">
    <property type="component" value="Chromosome 2"/>
</dbReference>
<dbReference type="HOGENOM" id="CLU_159099_0_1_0"/>
<keyword evidence="4" id="KW-1185">Reference proteome</keyword>
<keyword evidence="1" id="KW-0472">Membrane</keyword>
<keyword evidence="1" id="KW-1133">Transmembrane helix</keyword>
<name>D1CAD8_SPHTD</name>
<dbReference type="AlphaFoldDB" id="D1CAD8"/>
<dbReference type="InterPro" id="IPR018649">
    <property type="entry name" value="SHOCT"/>
</dbReference>
<evidence type="ECO:0000313" key="4">
    <source>
        <dbReference type="Proteomes" id="UP000002027"/>
    </source>
</evidence>
<dbReference type="eggNOG" id="COG3462">
    <property type="taxonomic scope" value="Bacteria"/>
</dbReference>
<keyword evidence="1" id="KW-0812">Transmembrane</keyword>
<evidence type="ECO:0000313" key="3">
    <source>
        <dbReference type="EMBL" id="ACZ40781.1"/>
    </source>
</evidence>
<feature type="transmembrane region" description="Helical" evidence="1">
    <location>
        <begin position="12"/>
        <end position="36"/>
    </location>
</feature>
<organism evidence="3 4">
    <name type="scientific">Sphaerobacter thermophilus (strain ATCC 49802 / DSM 20745 / KCCM 41009 / NCIMB 13125 / S 6022)</name>
    <dbReference type="NCBI Taxonomy" id="479434"/>
    <lineage>
        <taxon>Bacteria</taxon>
        <taxon>Pseudomonadati</taxon>
        <taxon>Thermomicrobiota</taxon>
        <taxon>Thermomicrobia</taxon>
        <taxon>Sphaerobacterales</taxon>
        <taxon>Sphaerobacterineae</taxon>
        <taxon>Sphaerobacteraceae</taxon>
        <taxon>Sphaerobacter</taxon>
    </lineage>
</organism>